<evidence type="ECO:0000256" key="5">
    <source>
        <dbReference type="ARBA" id="ARBA00022679"/>
    </source>
</evidence>
<keyword evidence="9 14" id="KW-0472">Membrane</keyword>
<feature type="transmembrane region" description="Helical" evidence="14">
    <location>
        <begin position="227"/>
        <end position="249"/>
    </location>
</feature>
<feature type="transmembrane region" description="Helical" evidence="14">
    <location>
        <begin position="131"/>
        <end position="149"/>
    </location>
</feature>
<feature type="region of interest" description="Disordered" evidence="13">
    <location>
        <begin position="1"/>
        <end position="32"/>
    </location>
</feature>
<evidence type="ECO:0000256" key="3">
    <source>
        <dbReference type="ARBA" id="ARBA00022475"/>
    </source>
</evidence>
<feature type="transmembrane region" description="Helical" evidence="14">
    <location>
        <begin position="405"/>
        <end position="425"/>
    </location>
</feature>
<feature type="transmembrane region" description="Helical" evidence="14">
    <location>
        <begin position="981"/>
        <end position="999"/>
    </location>
</feature>
<evidence type="ECO:0000256" key="8">
    <source>
        <dbReference type="ARBA" id="ARBA00023054"/>
    </source>
</evidence>
<keyword evidence="4" id="KW-0328">Glycosyltransferase</keyword>
<feature type="domain" description="Chitin synthase chs-1/2 N-terminal putative transporter" evidence="15">
    <location>
        <begin position="62"/>
        <end position="281"/>
    </location>
</feature>
<comment type="catalytic activity">
    <reaction evidence="12">
        <text>[(1-&gt;4)-N-acetyl-beta-D-glucosaminyl](n) + UDP-N-acetyl-alpha-D-glucosamine = [(1-&gt;4)-N-acetyl-beta-D-glucosaminyl](n+1) + UDP + H(+)</text>
        <dbReference type="Rhea" id="RHEA:16637"/>
        <dbReference type="Rhea" id="RHEA-COMP:9593"/>
        <dbReference type="Rhea" id="RHEA-COMP:9595"/>
        <dbReference type="ChEBI" id="CHEBI:15378"/>
        <dbReference type="ChEBI" id="CHEBI:17029"/>
        <dbReference type="ChEBI" id="CHEBI:57705"/>
        <dbReference type="ChEBI" id="CHEBI:58223"/>
        <dbReference type="EC" id="2.4.1.16"/>
    </reaction>
</comment>
<evidence type="ECO:0000256" key="6">
    <source>
        <dbReference type="ARBA" id="ARBA00022692"/>
    </source>
</evidence>
<feature type="transmembrane region" description="Helical" evidence="14">
    <location>
        <begin position="954"/>
        <end position="975"/>
    </location>
</feature>
<evidence type="ECO:0000256" key="12">
    <source>
        <dbReference type="ARBA" id="ARBA00048014"/>
    </source>
</evidence>
<evidence type="ECO:0000256" key="13">
    <source>
        <dbReference type="SAM" id="MobiDB-lite"/>
    </source>
</evidence>
<dbReference type="EC" id="2.4.1.16" evidence="2"/>
<keyword evidence="17" id="KW-1185">Reference proteome</keyword>
<dbReference type="Proteomes" id="UP001054837">
    <property type="component" value="Unassembled WGS sequence"/>
</dbReference>
<feature type="compositionally biased region" description="Polar residues" evidence="13">
    <location>
        <begin position="1"/>
        <end position="29"/>
    </location>
</feature>
<feature type="transmembrane region" description="Helical" evidence="14">
    <location>
        <begin position="1011"/>
        <end position="1030"/>
    </location>
</feature>
<feature type="transmembrane region" description="Helical" evidence="14">
    <location>
        <begin position="255"/>
        <end position="277"/>
    </location>
</feature>
<evidence type="ECO:0000313" key="16">
    <source>
        <dbReference type="EMBL" id="GIY74131.1"/>
    </source>
</evidence>
<feature type="transmembrane region" description="Helical" evidence="14">
    <location>
        <begin position="298"/>
        <end position="321"/>
    </location>
</feature>
<comment type="subcellular location">
    <subcellularLocation>
        <location evidence="1">Cell membrane</location>
        <topology evidence="1">Multi-pass membrane protein</topology>
    </subcellularLocation>
</comment>
<feature type="transmembrane region" description="Helical" evidence="14">
    <location>
        <begin position="170"/>
        <end position="190"/>
    </location>
</feature>
<evidence type="ECO:0000256" key="10">
    <source>
        <dbReference type="ARBA" id="ARBA00023180"/>
    </source>
</evidence>
<dbReference type="Gene3D" id="3.90.550.10">
    <property type="entry name" value="Spore Coat Polysaccharide Biosynthesis Protein SpsA, Chain A"/>
    <property type="match status" value="1"/>
</dbReference>
<evidence type="ECO:0000256" key="4">
    <source>
        <dbReference type="ARBA" id="ARBA00022676"/>
    </source>
</evidence>
<name>A0AAV4VWH6_9ARAC</name>
<dbReference type="Pfam" id="PF03142">
    <property type="entry name" value="Chitin_synth_2"/>
    <property type="match status" value="1"/>
</dbReference>
<dbReference type="InterPro" id="IPR029044">
    <property type="entry name" value="Nucleotide-diphossugar_trans"/>
</dbReference>
<evidence type="ECO:0000259" key="15">
    <source>
        <dbReference type="Pfam" id="PF23000"/>
    </source>
</evidence>
<dbReference type="InterPro" id="IPR004835">
    <property type="entry name" value="Chitin_synth"/>
</dbReference>
<accession>A0AAV4VWH6</accession>
<feature type="transmembrane region" description="Helical" evidence="14">
    <location>
        <begin position="892"/>
        <end position="919"/>
    </location>
</feature>
<feature type="transmembrane region" description="Helical" evidence="14">
    <location>
        <begin position="1249"/>
        <end position="1267"/>
    </location>
</feature>
<keyword evidence="3" id="KW-1003">Cell membrane</keyword>
<dbReference type="Pfam" id="PF23000">
    <property type="entry name" value="ChitinSynthase_IV_N"/>
    <property type="match status" value="1"/>
</dbReference>
<dbReference type="InterPro" id="IPR055120">
    <property type="entry name" value="Chs-1/2_IV_N"/>
</dbReference>
<sequence>MASPEESISQNYPTGATALEVQNDSTSDRGSVLVEEKETRAAWDLFDESAVEKDDLADDRPAFHKTVKLLKLIVYLSTFGIVLLCAVVSKGTLLFMTSVIEKDRKFKPCNISRMDRDETYFVQLSEEERHSWIWCLLFVFFVPEILTVFRGARLCIFKRYETPKFTSFAMVFFMESLHAIGLFIIVFIVFPQMDVMVALSLTNAVCLVPSFLNAFSSWNSQNDYRSWLNNILCVSVIVGQLSTFVWLVNYVSLNIPMYSLAVVSVICISCGWWENFVSDNSPRCLKILKEDIGESKNFIYLFISLWKIILIFTLVVIYMFVNGDMETFLRHFPTSFDRHNLTATWPYTYERDGIPSTLKPPNRVTMVFERTEPFLPLITAGIHVLASYLCYSCGKFVCKICIQCFSYSLPVILTVPVTMGLLNAACNDECGLKTTVVAYHFWKCPENPSEFLKEAHGILWIVWLMSQVCLTFYLWNPQCERMASTKKLFVNPMYCTVLIDQSLALNRRKNDKEVEPDSKGTSESDVSRFQNQDYPLIFACATMWHETMEEMEQLLKSIMRMDDHQSTQKVIQEGLFIRNPDYYEIEAHIFFDDAFVVSDEDDTKMTVNSYVKDLIVAVDKAASKIYHKKCQKIDPPIKVPTPYGGKLIWHLLGDNLLVVHLKNKAMIRHKKRWSQVMYMNYLLGHHLEYLQDSGLLRLSTDSVYKNTFILALDGDIDFQPNAVQLLVDLMNRNKSLGAACGRIHPVGTGLMVYYQKFEYAIGHWLQKATEHMIGCVLCSPGCFSLFRAEALMRNNTITTYSTIAKEAIQYVQFDQGEDRWLCTLLLQRGYRVEYSAASDAYTHCPETFAEFYTQRRRWAPSTLANIMDLLVNYKKTVQCNDNISRLYIVYQVLLMIGTILGPGTIFLMLVGAMVSAFGISNWQSFIANLVPIIFFILICFYAKNDIQILIAEIFSSLYALLMMAVLVGISLQLVIDGITSPSAIFILAMTASFLVAALAHPQEFWCVVHGLIYFLSVPSMYLLLALYSFINLHVVSWGTREVQTQKSKKQLEAERLQAQAAAAQQPTKKGGMLEFMHFLNNPIEEEGSISFGLANLFRCMCCTYPKPDPYALHVAKLESHLKDIDTNIQNVQRQLDTSGQRLSGFRRRSSLHVTARDMSAVQEGVDFSDEEIYDEEPNDDPEDHTYNQPDNIEYWLTDRSLKNSPIKRLCEEEKVFWTQLIKTYLFPLVDKPGEKAKVTKQLLDLRNKVVFGVLMLNSLFILIVFLLQMQKETLHIEWPLNGKANITYVAINEEIKIEMTYLQLEPINLVLVFFFTLILVVQFIAMLFHRLETLSHILASTHLIEQNKGPVEAGLSQLTHELKKHGLKEEREEGNVEVDMPIQNTEVRENANALIPNGFVQRRSVANLRVPERPKFRSLSMAKETDLMEIIKKHPEIRQNIRRMSQNPNVLDVLKRRTSRFMEQNTASATPQDTMRSGMALLDMEFGTPTASARNSYHMSNPGFDSDSVNNMQMVNLTPIQTRVDRPSFANRGSPSLINSSLRRKLDKIKENDKKNENV</sequence>
<keyword evidence="8" id="KW-0175">Coiled coil</keyword>
<feature type="transmembrane region" description="Helical" evidence="14">
    <location>
        <begin position="1307"/>
        <end position="1328"/>
    </location>
</feature>
<dbReference type="FunFam" id="3.90.550.10:FF:000139">
    <property type="entry name" value="Chitin synthase 8"/>
    <property type="match status" value="1"/>
</dbReference>
<evidence type="ECO:0000256" key="7">
    <source>
        <dbReference type="ARBA" id="ARBA00022989"/>
    </source>
</evidence>
<dbReference type="EMBL" id="BPLQ01013699">
    <property type="protein sequence ID" value="GIY74131.1"/>
    <property type="molecule type" value="Genomic_DNA"/>
</dbReference>
<keyword evidence="5" id="KW-0808">Transferase</keyword>
<proteinExistence type="inferred from homology"/>
<protein>
    <recommendedName>
        <fullName evidence="2">chitin synthase</fullName>
        <ecNumber evidence="2">2.4.1.16</ecNumber>
    </recommendedName>
</protein>
<evidence type="ECO:0000256" key="11">
    <source>
        <dbReference type="ARBA" id="ARBA00046329"/>
    </source>
</evidence>
<dbReference type="PANTHER" id="PTHR22914:SF42">
    <property type="entry name" value="CHITIN SYNTHASE"/>
    <property type="match status" value="1"/>
</dbReference>
<dbReference type="CDD" id="cd04190">
    <property type="entry name" value="Chitin_synth_C"/>
    <property type="match status" value="1"/>
</dbReference>
<feature type="transmembrane region" description="Helical" evidence="14">
    <location>
        <begin position="925"/>
        <end position="942"/>
    </location>
</feature>
<dbReference type="GO" id="GO:0006031">
    <property type="term" value="P:chitin biosynthetic process"/>
    <property type="evidence" value="ECO:0007669"/>
    <property type="project" value="TreeGrafter"/>
</dbReference>
<feature type="transmembrane region" description="Helical" evidence="14">
    <location>
        <begin position="374"/>
        <end position="393"/>
    </location>
</feature>
<evidence type="ECO:0000256" key="2">
    <source>
        <dbReference type="ARBA" id="ARBA00012543"/>
    </source>
</evidence>
<keyword evidence="6 14" id="KW-0812">Transmembrane</keyword>
<feature type="transmembrane region" description="Helical" evidence="14">
    <location>
        <begin position="457"/>
        <end position="476"/>
    </location>
</feature>
<dbReference type="PANTHER" id="PTHR22914">
    <property type="entry name" value="CHITIN SYNTHASE"/>
    <property type="match status" value="1"/>
</dbReference>
<evidence type="ECO:0000256" key="9">
    <source>
        <dbReference type="ARBA" id="ARBA00023136"/>
    </source>
</evidence>
<dbReference type="GO" id="GO:0004100">
    <property type="term" value="F:chitin synthase activity"/>
    <property type="evidence" value="ECO:0007669"/>
    <property type="project" value="UniProtKB-EC"/>
</dbReference>
<comment type="similarity">
    <text evidence="11">Belongs to the chitin synthase family. Class IV subfamily.</text>
</comment>
<gene>
    <name evidence="16" type="primary">chs-2</name>
    <name evidence="16" type="ORF">CDAR_400301</name>
</gene>
<reference evidence="16 17" key="1">
    <citation type="submission" date="2021-06" db="EMBL/GenBank/DDBJ databases">
        <title>Caerostris darwini draft genome.</title>
        <authorList>
            <person name="Kono N."/>
            <person name="Arakawa K."/>
        </authorList>
    </citation>
    <scope>NUCLEOTIDE SEQUENCE [LARGE SCALE GENOMIC DNA]</scope>
</reference>
<organism evidence="16 17">
    <name type="scientific">Caerostris darwini</name>
    <dbReference type="NCBI Taxonomy" id="1538125"/>
    <lineage>
        <taxon>Eukaryota</taxon>
        <taxon>Metazoa</taxon>
        <taxon>Ecdysozoa</taxon>
        <taxon>Arthropoda</taxon>
        <taxon>Chelicerata</taxon>
        <taxon>Arachnida</taxon>
        <taxon>Araneae</taxon>
        <taxon>Araneomorphae</taxon>
        <taxon>Entelegynae</taxon>
        <taxon>Araneoidea</taxon>
        <taxon>Araneidae</taxon>
        <taxon>Caerostris</taxon>
    </lineage>
</organism>
<keyword evidence="10" id="KW-0325">Glycoprotein</keyword>
<evidence type="ECO:0000256" key="1">
    <source>
        <dbReference type="ARBA" id="ARBA00004651"/>
    </source>
</evidence>
<evidence type="ECO:0000313" key="17">
    <source>
        <dbReference type="Proteomes" id="UP001054837"/>
    </source>
</evidence>
<feature type="transmembrane region" description="Helical" evidence="14">
    <location>
        <begin position="196"/>
        <end position="215"/>
    </location>
</feature>
<dbReference type="GO" id="GO:0005886">
    <property type="term" value="C:plasma membrane"/>
    <property type="evidence" value="ECO:0007669"/>
    <property type="project" value="UniProtKB-SubCell"/>
</dbReference>
<dbReference type="SUPFAM" id="SSF53448">
    <property type="entry name" value="Nucleotide-diphospho-sugar transferases"/>
    <property type="match status" value="1"/>
</dbReference>
<comment type="caution">
    <text evidence="16">The sequence shown here is derived from an EMBL/GenBank/DDBJ whole genome shotgun (WGS) entry which is preliminary data.</text>
</comment>
<feature type="transmembrane region" description="Helical" evidence="14">
    <location>
        <begin position="69"/>
        <end position="89"/>
    </location>
</feature>
<keyword evidence="7 14" id="KW-1133">Transmembrane helix</keyword>
<evidence type="ECO:0000256" key="14">
    <source>
        <dbReference type="SAM" id="Phobius"/>
    </source>
</evidence>